<dbReference type="PANTHER" id="PTHR36057">
    <property type="match status" value="1"/>
</dbReference>
<accession>A0A348G537</accession>
<gene>
    <name evidence="2" type="ORF">BLTE_33550</name>
</gene>
<dbReference type="KEGG" id="blag:BLTE_33550"/>
<evidence type="ECO:0000313" key="2">
    <source>
        <dbReference type="EMBL" id="BBF94670.1"/>
    </source>
</evidence>
<evidence type="ECO:0000313" key="3">
    <source>
        <dbReference type="Proteomes" id="UP000266934"/>
    </source>
</evidence>
<organism evidence="2 3">
    <name type="scientific">Blastochloris tepida</name>
    <dbReference type="NCBI Taxonomy" id="2233851"/>
    <lineage>
        <taxon>Bacteria</taxon>
        <taxon>Pseudomonadati</taxon>
        <taxon>Pseudomonadota</taxon>
        <taxon>Alphaproteobacteria</taxon>
        <taxon>Hyphomicrobiales</taxon>
        <taxon>Blastochloridaceae</taxon>
        <taxon>Blastochloris</taxon>
    </lineage>
</organism>
<dbReference type="EMBL" id="AP018907">
    <property type="protein sequence ID" value="BBF94670.1"/>
    <property type="molecule type" value="Genomic_DNA"/>
</dbReference>
<dbReference type="AlphaFoldDB" id="A0A348G537"/>
<evidence type="ECO:0000256" key="1">
    <source>
        <dbReference type="SAM" id="SignalP"/>
    </source>
</evidence>
<dbReference type="SUPFAM" id="SSF52833">
    <property type="entry name" value="Thioredoxin-like"/>
    <property type="match status" value="1"/>
</dbReference>
<dbReference type="Proteomes" id="UP000266934">
    <property type="component" value="Chromosome"/>
</dbReference>
<keyword evidence="3" id="KW-1185">Reference proteome</keyword>
<feature type="chain" id="PRO_5016591516" description="DUF1223 domain-containing protein" evidence="1">
    <location>
        <begin position="26"/>
        <end position="248"/>
    </location>
</feature>
<reference evidence="2 3" key="1">
    <citation type="submission" date="2018-08" db="EMBL/GenBank/DDBJ databases">
        <title>Complete genome sequencing of Blastochloris tepida GI.</title>
        <authorList>
            <person name="Tsukatani Y."/>
            <person name="Mori H."/>
        </authorList>
    </citation>
    <scope>NUCLEOTIDE SEQUENCE [LARGE SCALE GENOMIC DNA]</scope>
    <source>
        <strain evidence="2 3">GI</strain>
    </source>
</reference>
<sequence>MIQRLRFLLAMLAAAAVPAPPAALGADAPLVVELFTSQGCSSCPPADTFIGELAERPGVIALSLAVDYWDYLGWKDTLAHPAHSDRQRAYAEARGDRLVFTPQVVVNGRNSVPGHDRAAIERALQAARTDAPVPVSAAVNGERIDVTVGGTAGTGSAPARSGEVWVLGVQRRAAVEIGRGENAGQTATYRNVVRHIRRIADWTGQTTKVAVERAAFAGRECDLLVVLVQTAPEGRLGPVVGASVVPLR</sequence>
<dbReference type="InterPro" id="IPR036249">
    <property type="entry name" value="Thioredoxin-like_sf"/>
</dbReference>
<name>A0A348G537_9HYPH</name>
<dbReference type="InterPro" id="IPR010634">
    <property type="entry name" value="DUF1223"/>
</dbReference>
<keyword evidence="1" id="KW-0732">Signal</keyword>
<dbReference type="OrthoDB" id="9808254at2"/>
<feature type="signal peptide" evidence="1">
    <location>
        <begin position="1"/>
        <end position="25"/>
    </location>
</feature>
<evidence type="ECO:0008006" key="4">
    <source>
        <dbReference type="Google" id="ProtNLM"/>
    </source>
</evidence>
<dbReference type="PANTHER" id="PTHR36057:SF1">
    <property type="entry name" value="LIPOPROTEIN LIPID ATTACHMENT SITE-LIKE PROTEIN, PUTATIVE (DUF1223)-RELATED"/>
    <property type="match status" value="1"/>
</dbReference>
<dbReference type="RefSeq" id="WP_126401739.1">
    <property type="nucleotide sequence ID" value="NZ_AP018907.1"/>
</dbReference>
<proteinExistence type="predicted"/>
<protein>
    <recommendedName>
        <fullName evidence="4">DUF1223 domain-containing protein</fullName>
    </recommendedName>
</protein>
<dbReference type="Pfam" id="PF06764">
    <property type="entry name" value="DUF1223"/>
    <property type="match status" value="1"/>
</dbReference>